<dbReference type="Proteomes" id="UP001064632">
    <property type="component" value="Chromosome"/>
</dbReference>
<name>A0ABY6B832_9GAMM</name>
<gene>
    <name evidence="2" type="ORF">N4264_15975</name>
</gene>
<dbReference type="RefSeq" id="WP_261693230.1">
    <property type="nucleotide sequence ID" value="NZ_CP104694.1"/>
</dbReference>
<dbReference type="InterPro" id="IPR012338">
    <property type="entry name" value="Beta-lactam/transpept-like"/>
</dbReference>
<dbReference type="Pfam" id="PF00144">
    <property type="entry name" value="Beta-lactamase"/>
    <property type="match status" value="1"/>
</dbReference>
<evidence type="ECO:0000313" key="2">
    <source>
        <dbReference type="EMBL" id="UXI66246.1"/>
    </source>
</evidence>
<feature type="domain" description="Beta-lactamase-related" evidence="1">
    <location>
        <begin position="31"/>
        <end position="350"/>
    </location>
</feature>
<evidence type="ECO:0000313" key="3">
    <source>
        <dbReference type="Proteomes" id="UP001064632"/>
    </source>
</evidence>
<dbReference type="EMBL" id="CP104694">
    <property type="protein sequence ID" value="UXI66246.1"/>
    <property type="molecule type" value="Genomic_DNA"/>
</dbReference>
<dbReference type="InterPro" id="IPR001466">
    <property type="entry name" value="Beta-lactam-related"/>
</dbReference>
<dbReference type="Gene3D" id="3.40.710.10">
    <property type="entry name" value="DD-peptidase/beta-lactamase superfamily"/>
    <property type="match status" value="1"/>
</dbReference>
<accession>A0ABY6B832</accession>
<dbReference type="InterPro" id="IPR050491">
    <property type="entry name" value="AmpC-like"/>
</dbReference>
<sequence length="479" mass="51955">MIQSPLWSALDHGLRPSFTRPGEAVPRWSLSERMAFHHVPGVAIAIVRDGGVVEARGFGVREAGSSTAIVTGETVFNVGSVSKVALASTVLQMVAAGQLQLDRDVNTYLTQWQVPNQRGLRNAPISLRMLLSHTSGLTVHGFPDYQAGETLPTLLQTLEGLPPARTEPVRRRRDAGILGDYSGGGIVVAQMVVEDQTRKTLDAAARARIFEPLGMVHSRFSTPPDEWAERVAKAHGKMGEGLFGPRGWPSLPQEGAQGLWTSAHDLGRLTAALMASYRSDSGFLPQALAVDMMSEVAPSWHGLGPRLDGDGTRRIFHHGGSNVGYHAWMEGYLETGDGFVILTNGDNGQLLRGEIRNALSDAIGLGVNPVLHTLDDDPDASAGFAGTYVLATNTPNDLRRELTDVFNFPQLTFRQEKDGLTVTTPEETGILLALAPSRFFAPTVFGTRYEFHRDGRGAVRGVTVRRGESAVAYYQRRSR</sequence>
<protein>
    <submittedName>
        <fullName evidence="2">Beta-lactamase family protein</fullName>
    </submittedName>
</protein>
<evidence type="ECO:0000259" key="1">
    <source>
        <dbReference type="Pfam" id="PF00144"/>
    </source>
</evidence>
<organism evidence="2 3">
    <name type="scientific">Tahibacter amnicola</name>
    <dbReference type="NCBI Taxonomy" id="2976241"/>
    <lineage>
        <taxon>Bacteria</taxon>
        <taxon>Pseudomonadati</taxon>
        <taxon>Pseudomonadota</taxon>
        <taxon>Gammaproteobacteria</taxon>
        <taxon>Lysobacterales</taxon>
        <taxon>Rhodanobacteraceae</taxon>
        <taxon>Tahibacter</taxon>
    </lineage>
</organism>
<proteinExistence type="predicted"/>
<reference evidence="2" key="1">
    <citation type="submission" date="2022-09" db="EMBL/GenBank/DDBJ databases">
        <title>Tahibacter sp. nov., isolated from a fresh water.</title>
        <authorList>
            <person name="Baek J.H."/>
            <person name="Lee J.K."/>
            <person name="Kim J.M."/>
            <person name="Jeon C.O."/>
        </authorList>
    </citation>
    <scope>NUCLEOTIDE SEQUENCE</scope>
    <source>
        <strain evidence="2">W38</strain>
    </source>
</reference>
<keyword evidence="3" id="KW-1185">Reference proteome</keyword>
<dbReference type="PANTHER" id="PTHR46825:SF12">
    <property type="entry name" value="PENICILLIN-BINDING PROTEIN 4"/>
    <property type="match status" value="1"/>
</dbReference>
<dbReference type="SUPFAM" id="SSF56601">
    <property type="entry name" value="beta-lactamase/transpeptidase-like"/>
    <property type="match status" value="1"/>
</dbReference>
<dbReference type="PANTHER" id="PTHR46825">
    <property type="entry name" value="D-ALANYL-D-ALANINE-CARBOXYPEPTIDASE/ENDOPEPTIDASE AMPH"/>
    <property type="match status" value="1"/>
</dbReference>